<dbReference type="SMART" id="SM00136">
    <property type="entry name" value="LamNT"/>
    <property type="match status" value="1"/>
</dbReference>
<evidence type="ECO:0000256" key="1">
    <source>
        <dbReference type="ARBA" id="ARBA00022729"/>
    </source>
</evidence>
<dbReference type="SUPFAM" id="SSF50182">
    <property type="entry name" value="Sm-like ribonucleoproteins"/>
    <property type="match status" value="1"/>
</dbReference>
<dbReference type="Pfam" id="PF00053">
    <property type="entry name" value="EGF_laminin"/>
    <property type="match status" value="6"/>
</dbReference>
<dbReference type="PANTHER" id="PTHR10574:SF406">
    <property type="entry name" value="LAMININ SUBUNIT ALPHA 5"/>
    <property type="match status" value="1"/>
</dbReference>
<dbReference type="Gene3D" id="2.30.30.100">
    <property type="match status" value="1"/>
</dbReference>
<dbReference type="Gene3D" id="2.170.300.10">
    <property type="entry name" value="Tie2 ligand-binding domain superfamily"/>
    <property type="match status" value="1"/>
</dbReference>
<dbReference type="Pfam" id="PF01423">
    <property type="entry name" value="LSM"/>
    <property type="match status" value="1"/>
</dbReference>
<name>A0AAV7K6M8_9METZ</name>
<dbReference type="SMART" id="SM00180">
    <property type="entry name" value="EGF_Lam"/>
    <property type="match status" value="8"/>
</dbReference>
<organism evidence="11 12">
    <name type="scientific">Oopsacas minuta</name>
    <dbReference type="NCBI Taxonomy" id="111878"/>
    <lineage>
        <taxon>Eukaryota</taxon>
        <taxon>Metazoa</taxon>
        <taxon>Porifera</taxon>
        <taxon>Hexactinellida</taxon>
        <taxon>Hexasterophora</taxon>
        <taxon>Lyssacinosida</taxon>
        <taxon>Leucopsacidae</taxon>
        <taxon>Oopsacas</taxon>
    </lineage>
</organism>
<evidence type="ECO:0000256" key="2">
    <source>
        <dbReference type="ARBA" id="ARBA00022737"/>
    </source>
</evidence>
<protein>
    <recommendedName>
        <fullName evidence="6">Sm protein F</fullName>
    </recommendedName>
</protein>
<dbReference type="GO" id="GO:0003723">
    <property type="term" value="F:RNA binding"/>
    <property type="evidence" value="ECO:0007669"/>
    <property type="project" value="InterPro"/>
</dbReference>
<dbReference type="InterPro" id="IPR034100">
    <property type="entry name" value="Sm_F"/>
</dbReference>
<dbReference type="InterPro" id="IPR002049">
    <property type="entry name" value="LE_dom"/>
</dbReference>
<keyword evidence="3 7" id="KW-1015">Disulfide bond</keyword>
<dbReference type="PROSITE" id="PS01248">
    <property type="entry name" value="EGF_LAM_1"/>
    <property type="match status" value="2"/>
</dbReference>
<sequence>MATVTMNPKPFLKGLTGKPVAVKLKWGMEYRGYLVSTDGYMNLQLASTEEWVGDKMAGYPSGICDEEYCLPQNGDLSVGRVLQVEGSCEISLLCTSDDSYLNDRNASTDWVSEPGMQNATIQLNLETNFRFVGVRISFTSFLPAAVVLEVSSDNANSWRAVQYYSTDCPWYFQMNDQSPNNRKEITDVICTPAFTKNNQAIGDLLFDLILPHHFPVWATDPLHMSLPESVLTITNLRLRLLALQPIQSLAPISYEIHSFEVYGACHCFGHASTCVALEGYEDALVPGLCECRHNTGGDHCEVCPQGYNRRRWGPATPDYTAFCERCSCNSHSDKCHYETDRETQVCDDCLDNTTGDSCELCETGFFQNPVYLSKGLLFHPEICTDCECDAGGSTSLQCNPIGECPCKSNVMGAQCNKCKPGFFGLGPDGCQPCVCENGAMGCDPITGKCLCKKYADGQLCQTCVNGYYGPFLEDRFGCRFCGCTPGTTLLPRKCDPDTGICLCREGVEGETCSLVTDGYYVEEITQYDVDNKVQPMCNRGDQVACDLTGIWFDESTQVKRCQEDISGEKCCSYSQKIISIFLNNGGLTCSCHPNGSESIALCDKCGGQCDCKSYTTGRDCSQCSGIEEVCKMCPRATPMIGDCINCFCNGFSQECTVASGWSQQLTSIDLLSQDWIRDLAGQIQIVDGYNPFLNMTESHIIYKLDSNEAIISITFPTQYLGNRRHTYSSLLSLSMSLNFNPDTVSILVGSSDSTILTKNISNSFTSLLPSFSLNLVEEGFFINSQQASEFDLRRLLSELSTLQLIFDTTSSLGVDDRFISLFMADLWDSVIDNTGEVAGNVEVCDCPDGLMGQFCEMCSPGNTRFPNNGGQFAPCQPCFCFGHSTSCDPEEGTCVDCQQNTQGRFCDECREGFYGDPSSSLGCLPCMCPTGPSSPFQVSNSCVAINPTQPEAGHQCSCPTRYEGLNCENCAEGHRGDPVNGVACERCDVCYDQYIELTDVIPTEIAVLEEFVQSCQDWQDGFDFFDRLQANITQLRQLISQDKLSNSSTVCQIKESLLETRELLDEISQILITIQSLDFSETVQGTQQLIEFATFTFQSSLQNISLNNFIGPLLNSDFLDNPFTQFNQSIALLSTSNTFYQTAIQLQAVIFRVDALIGRIIQLYLSIDLTRFPNQLEVLEEYNNVISEVSITARASLCGDSQECEDGTFQRLFVVANLFQSHITNLTERRSNLLEPLNALITNRSNFEDLLTRLNDVRGILIPLNTTVCELVPLVYDSITRVNISIEQSANVSELSRVSSEILQLSISLTVEEVMEIVVFINITFAEVIANNAYLSQGAIRLQLPEQFLRDLINHYDLLDGSYTELLALSPFVTTDNLSGRTQIEELQLLRNHVADLSAIVEQIIIDITMISEQSSIITVQVDNVTNIVEETLTLREENQKRLVDINERAIEVTRDIETLADKATSLTTQGAEIVEQTRNIGNTVIGRFNRLNESYPRLQALRATLEIQILKVRELEALADSITMRQDALETLLMTTEEHLDVHVLSGQLQEIDATGKCLKYIGET</sequence>
<dbReference type="InterPro" id="IPR050440">
    <property type="entry name" value="Laminin/Netrin_ECM"/>
</dbReference>
<dbReference type="Pfam" id="PF24973">
    <property type="entry name" value="EGF_LMN_ATRN"/>
    <property type="match status" value="2"/>
</dbReference>
<proteinExistence type="predicted"/>
<reference evidence="11 12" key="1">
    <citation type="journal article" date="2023" name="BMC Biol.">
        <title>The compact genome of the sponge Oopsacas minuta (Hexactinellida) is lacking key metazoan core genes.</title>
        <authorList>
            <person name="Santini S."/>
            <person name="Schenkelaars Q."/>
            <person name="Jourda C."/>
            <person name="Duchesne M."/>
            <person name="Belahbib H."/>
            <person name="Rocher C."/>
            <person name="Selva M."/>
            <person name="Riesgo A."/>
            <person name="Vervoort M."/>
            <person name="Leys S.P."/>
            <person name="Kodjabachian L."/>
            <person name="Le Bivic A."/>
            <person name="Borchiellini C."/>
            <person name="Claverie J.M."/>
            <person name="Renard E."/>
        </authorList>
    </citation>
    <scope>NUCLEOTIDE SEQUENCE [LARGE SCALE GENOMIC DNA]</scope>
    <source>
        <strain evidence="11">SPO-2</strain>
    </source>
</reference>
<keyword evidence="4" id="KW-0325">Glycoprotein</keyword>
<evidence type="ECO:0000259" key="10">
    <source>
        <dbReference type="PROSITE" id="PS52002"/>
    </source>
</evidence>
<dbReference type="FunFam" id="2.10.25.10:FF:000188">
    <property type="entry name" value="Laminin subunit gamma 2"/>
    <property type="match status" value="2"/>
</dbReference>
<keyword evidence="12" id="KW-1185">Reference proteome</keyword>
<evidence type="ECO:0000256" key="7">
    <source>
        <dbReference type="PROSITE-ProRule" id="PRU00460"/>
    </source>
</evidence>
<evidence type="ECO:0000259" key="8">
    <source>
        <dbReference type="PROSITE" id="PS50027"/>
    </source>
</evidence>
<dbReference type="SUPFAM" id="SSF57196">
    <property type="entry name" value="EGF/Laminin"/>
    <property type="match status" value="5"/>
</dbReference>
<evidence type="ECO:0000313" key="11">
    <source>
        <dbReference type="EMBL" id="KAI6656439.1"/>
    </source>
</evidence>
<dbReference type="GO" id="GO:0009888">
    <property type="term" value="P:tissue development"/>
    <property type="evidence" value="ECO:0007669"/>
    <property type="project" value="TreeGrafter"/>
</dbReference>
<evidence type="ECO:0000256" key="3">
    <source>
        <dbReference type="ARBA" id="ARBA00023157"/>
    </source>
</evidence>
<dbReference type="GO" id="GO:0000398">
    <property type="term" value="P:mRNA splicing, via spliceosome"/>
    <property type="evidence" value="ECO:0007669"/>
    <property type="project" value="InterPro"/>
</dbReference>
<keyword evidence="2" id="KW-0677">Repeat</keyword>
<dbReference type="Proteomes" id="UP001165289">
    <property type="component" value="Unassembled WGS sequence"/>
</dbReference>
<dbReference type="PRINTS" id="PR00011">
    <property type="entry name" value="EGFLAMININ"/>
</dbReference>
<dbReference type="Gene3D" id="2.60.120.260">
    <property type="entry name" value="Galactose-binding domain-like"/>
    <property type="match status" value="1"/>
</dbReference>
<feature type="domain" description="Sm" evidence="10">
    <location>
        <begin position="7"/>
        <end position="72"/>
    </location>
</feature>
<feature type="disulfide bond" evidence="7">
    <location>
        <begin position="909"/>
        <end position="923"/>
    </location>
</feature>
<dbReference type="CDD" id="cd01722">
    <property type="entry name" value="Sm_F"/>
    <property type="match status" value="1"/>
</dbReference>
<feature type="domain" description="Laminin N-terminal" evidence="9">
    <location>
        <begin position="65"/>
        <end position="264"/>
    </location>
</feature>
<feature type="disulfide bond" evidence="7">
    <location>
        <begin position="897"/>
        <end position="906"/>
    </location>
</feature>
<feature type="disulfide bond" evidence="7">
    <location>
        <begin position="386"/>
        <end position="398"/>
    </location>
</feature>
<dbReference type="GO" id="GO:0005681">
    <property type="term" value="C:spliceosomal complex"/>
    <property type="evidence" value="ECO:0007669"/>
    <property type="project" value="InterPro"/>
</dbReference>
<dbReference type="Gene3D" id="2.10.25.10">
    <property type="entry name" value="Laminin"/>
    <property type="match status" value="5"/>
</dbReference>
<dbReference type="InterPro" id="IPR008979">
    <property type="entry name" value="Galactose-bd-like_sf"/>
</dbReference>
<dbReference type="SMART" id="SM00651">
    <property type="entry name" value="Sm"/>
    <property type="match status" value="1"/>
</dbReference>
<evidence type="ECO:0000256" key="6">
    <source>
        <dbReference type="ARBA" id="ARBA00030144"/>
    </source>
</evidence>
<keyword evidence="1" id="KW-0732">Signal</keyword>
<dbReference type="GO" id="GO:0005604">
    <property type="term" value="C:basement membrane"/>
    <property type="evidence" value="ECO:0007669"/>
    <property type="project" value="UniProtKB-ARBA"/>
</dbReference>
<dbReference type="InterPro" id="IPR056863">
    <property type="entry name" value="LMN_ATRN_NET-like_EGF"/>
</dbReference>
<dbReference type="Pfam" id="PF00055">
    <property type="entry name" value="Laminin_N"/>
    <property type="match status" value="1"/>
</dbReference>
<feature type="domain" description="Laminin EGF-like" evidence="8">
    <location>
        <begin position="386"/>
        <end position="432"/>
    </location>
</feature>
<keyword evidence="5 7" id="KW-0424">Laminin EGF-like domain</keyword>
<dbReference type="PROSITE" id="PS50027">
    <property type="entry name" value="EGF_LAM_2"/>
    <property type="match status" value="2"/>
</dbReference>
<dbReference type="PROSITE" id="PS52002">
    <property type="entry name" value="SM"/>
    <property type="match status" value="1"/>
</dbReference>
<comment type="caution">
    <text evidence="11">The sequence shown here is derived from an EMBL/GenBank/DDBJ whole genome shotgun (WGS) entry which is preliminary data.</text>
</comment>
<feature type="domain" description="Laminin EGF-like" evidence="8">
    <location>
        <begin position="878"/>
        <end position="925"/>
    </location>
</feature>
<accession>A0AAV7K6M8</accession>
<evidence type="ECO:0000259" key="9">
    <source>
        <dbReference type="PROSITE" id="PS51117"/>
    </source>
</evidence>
<feature type="disulfide bond" evidence="7">
    <location>
        <begin position="406"/>
        <end position="415"/>
    </location>
</feature>
<gene>
    <name evidence="11" type="ORF">LOD99_1235</name>
</gene>
<dbReference type="InterPro" id="IPR047575">
    <property type="entry name" value="Sm"/>
</dbReference>
<evidence type="ECO:0000313" key="12">
    <source>
        <dbReference type="Proteomes" id="UP001165289"/>
    </source>
</evidence>
<evidence type="ECO:0000256" key="5">
    <source>
        <dbReference type="ARBA" id="ARBA00023292"/>
    </source>
</evidence>
<dbReference type="CDD" id="cd00055">
    <property type="entry name" value="EGF_Lam"/>
    <property type="match status" value="8"/>
</dbReference>
<dbReference type="SUPFAM" id="SSF49785">
    <property type="entry name" value="Galactose-binding domain-like"/>
    <property type="match status" value="1"/>
</dbReference>
<dbReference type="PROSITE" id="PS51117">
    <property type="entry name" value="LAMININ_NTER"/>
    <property type="match status" value="1"/>
</dbReference>
<dbReference type="InterPro" id="IPR010920">
    <property type="entry name" value="LSM_dom_sf"/>
</dbReference>
<dbReference type="InterPro" id="IPR008211">
    <property type="entry name" value="Laminin_N"/>
</dbReference>
<comment type="caution">
    <text evidence="7">Lacks conserved residue(s) required for the propagation of feature annotation.</text>
</comment>
<dbReference type="InterPro" id="IPR001163">
    <property type="entry name" value="Sm_dom_euk/arc"/>
</dbReference>
<evidence type="ECO:0000256" key="4">
    <source>
        <dbReference type="ARBA" id="ARBA00023180"/>
    </source>
</evidence>
<dbReference type="EMBL" id="JAKMXF010000144">
    <property type="protein sequence ID" value="KAI6656439.1"/>
    <property type="molecule type" value="Genomic_DNA"/>
</dbReference>
<dbReference type="PANTHER" id="PTHR10574">
    <property type="entry name" value="NETRIN/LAMININ-RELATED"/>
    <property type="match status" value="1"/>
</dbReference>